<evidence type="ECO:0000313" key="1">
    <source>
        <dbReference type="EMBL" id="KII60526.1"/>
    </source>
</evidence>
<keyword evidence="2" id="KW-1185">Reference proteome</keyword>
<dbReference type="Proteomes" id="UP000031668">
    <property type="component" value="Unassembled WGS sequence"/>
</dbReference>
<name>A0A0C2MFN7_THEKT</name>
<protein>
    <submittedName>
        <fullName evidence="1">Uncharacterized protein</fullName>
    </submittedName>
</protein>
<sequence length="142" mass="16502">MKFRPSLPKEDVDALAKADFLKTLPRNIKIHLKAIKREIKNNGTTITATRSTSQEEKQDEVIRLLRAVNFKVASQPTVKNKPYRREPNTWQECAGARKDRVIKEDRRLTPFKNRSHLKAPYEDLIDTGANKTLMNSRIDRNF</sequence>
<proteinExistence type="predicted"/>
<reference evidence="1 2" key="1">
    <citation type="journal article" date="2014" name="Genome Biol. Evol.">
        <title>The genome of the myxosporean Thelohanellus kitauei shows adaptations to nutrient acquisition within its fish host.</title>
        <authorList>
            <person name="Yang Y."/>
            <person name="Xiong J."/>
            <person name="Zhou Z."/>
            <person name="Huo F."/>
            <person name="Miao W."/>
            <person name="Ran C."/>
            <person name="Liu Y."/>
            <person name="Zhang J."/>
            <person name="Feng J."/>
            <person name="Wang M."/>
            <person name="Wang M."/>
            <person name="Wang L."/>
            <person name="Yao B."/>
        </authorList>
    </citation>
    <scope>NUCLEOTIDE SEQUENCE [LARGE SCALE GENOMIC DNA]</scope>
    <source>
        <strain evidence="1">Wuqing</strain>
    </source>
</reference>
<evidence type="ECO:0000313" key="2">
    <source>
        <dbReference type="Proteomes" id="UP000031668"/>
    </source>
</evidence>
<gene>
    <name evidence="1" type="ORF">RF11_05600</name>
</gene>
<comment type="caution">
    <text evidence="1">The sequence shown here is derived from an EMBL/GenBank/DDBJ whole genome shotgun (WGS) entry which is preliminary data.</text>
</comment>
<dbReference type="EMBL" id="JWZT01005579">
    <property type="protein sequence ID" value="KII60526.1"/>
    <property type="molecule type" value="Genomic_DNA"/>
</dbReference>
<organism evidence="1 2">
    <name type="scientific">Thelohanellus kitauei</name>
    <name type="common">Myxosporean</name>
    <dbReference type="NCBI Taxonomy" id="669202"/>
    <lineage>
        <taxon>Eukaryota</taxon>
        <taxon>Metazoa</taxon>
        <taxon>Cnidaria</taxon>
        <taxon>Myxozoa</taxon>
        <taxon>Myxosporea</taxon>
        <taxon>Bivalvulida</taxon>
        <taxon>Platysporina</taxon>
        <taxon>Myxobolidae</taxon>
        <taxon>Thelohanellus</taxon>
    </lineage>
</organism>
<dbReference type="AlphaFoldDB" id="A0A0C2MFN7"/>
<accession>A0A0C2MFN7</accession>